<dbReference type="GO" id="GO:0003678">
    <property type="term" value="F:DNA helicase activity"/>
    <property type="evidence" value="ECO:0007669"/>
    <property type="project" value="UniProtKB-EC"/>
</dbReference>
<dbReference type="PANTHER" id="PTHR13710:SF84">
    <property type="entry name" value="ATP-DEPENDENT DNA HELICASE RECS-RELATED"/>
    <property type="match status" value="1"/>
</dbReference>
<dbReference type="Gene3D" id="3.40.50.300">
    <property type="entry name" value="P-loop containing nucleotide triphosphate hydrolases"/>
    <property type="match status" value="2"/>
</dbReference>
<keyword evidence="3 7" id="KW-0347">Helicase</keyword>
<dbReference type="InterPro" id="IPR011545">
    <property type="entry name" value="DEAD/DEAH_box_helicase_dom"/>
</dbReference>
<dbReference type="EC" id="3.6.4.12" evidence="7"/>
<dbReference type="NCBIfam" id="TIGR00614">
    <property type="entry name" value="recQ_fam"/>
    <property type="match status" value="1"/>
</dbReference>
<dbReference type="PROSITE" id="PS51192">
    <property type="entry name" value="HELICASE_ATP_BIND_1"/>
    <property type="match status" value="1"/>
</dbReference>
<dbReference type="InterPro" id="IPR001650">
    <property type="entry name" value="Helicase_C-like"/>
</dbReference>
<name>A0ABY8IWU6_9BACI</name>
<dbReference type="PANTHER" id="PTHR13710">
    <property type="entry name" value="DNA HELICASE RECQ FAMILY MEMBER"/>
    <property type="match status" value="1"/>
</dbReference>
<keyword evidence="8" id="KW-1185">Reference proteome</keyword>
<dbReference type="RefSeq" id="WP_283075156.1">
    <property type="nucleotide sequence ID" value="NZ_CP121671.1"/>
</dbReference>
<dbReference type="EMBL" id="CP121671">
    <property type="protein sequence ID" value="WFT73131.1"/>
    <property type="molecule type" value="Genomic_DNA"/>
</dbReference>
<dbReference type="CDD" id="cd17920">
    <property type="entry name" value="DEXHc_RecQ"/>
    <property type="match status" value="1"/>
</dbReference>
<dbReference type="InterPro" id="IPR004589">
    <property type="entry name" value="DNA_helicase_ATP-dep_RecQ"/>
</dbReference>
<dbReference type="Pfam" id="PF00271">
    <property type="entry name" value="Helicase_C"/>
    <property type="match status" value="1"/>
</dbReference>
<accession>A0ABY8IWU6</accession>
<dbReference type="SMART" id="SM00490">
    <property type="entry name" value="HELICc"/>
    <property type="match status" value="1"/>
</dbReference>
<keyword evidence="4" id="KW-0067">ATP-binding</keyword>
<dbReference type="SMART" id="SM00487">
    <property type="entry name" value="DEXDc"/>
    <property type="match status" value="1"/>
</dbReference>
<dbReference type="InterPro" id="IPR014001">
    <property type="entry name" value="Helicase_ATP-bd"/>
</dbReference>
<dbReference type="SUPFAM" id="SSF52540">
    <property type="entry name" value="P-loop containing nucleoside triphosphate hydrolases"/>
    <property type="match status" value="1"/>
</dbReference>
<dbReference type="PROSITE" id="PS51194">
    <property type="entry name" value="HELICASE_CTER"/>
    <property type="match status" value="1"/>
</dbReference>
<gene>
    <name evidence="7" type="ORF">P9989_12005</name>
</gene>
<dbReference type="InterPro" id="IPR027417">
    <property type="entry name" value="P-loop_NTPase"/>
</dbReference>
<evidence type="ECO:0000313" key="8">
    <source>
        <dbReference type="Proteomes" id="UP001221597"/>
    </source>
</evidence>
<proteinExistence type="predicted"/>
<protein>
    <submittedName>
        <fullName evidence="7">RecQ family ATP-dependent DNA helicase</fullName>
        <ecNumber evidence="7">3.6.4.12</ecNumber>
    </submittedName>
</protein>
<keyword evidence="2 7" id="KW-0378">Hydrolase</keyword>
<evidence type="ECO:0000259" key="5">
    <source>
        <dbReference type="PROSITE" id="PS51192"/>
    </source>
</evidence>
<organism evidence="7 8">
    <name type="scientific">Halobacillus naozhouensis</name>
    <dbReference type="NCBI Taxonomy" id="554880"/>
    <lineage>
        <taxon>Bacteria</taxon>
        <taxon>Bacillati</taxon>
        <taxon>Bacillota</taxon>
        <taxon>Bacilli</taxon>
        <taxon>Bacillales</taxon>
        <taxon>Bacillaceae</taxon>
        <taxon>Halobacillus</taxon>
    </lineage>
</organism>
<evidence type="ECO:0000256" key="2">
    <source>
        <dbReference type="ARBA" id="ARBA00022801"/>
    </source>
</evidence>
<evidence type="ECO:0000256" key="1">
    <source>
        <dbReference type="ARBA" id="ARBA00022741"/>
    </source>
</evidence>
<dbReference type="GO" id="GO:0016787">
    <property type="term" value="F:hydrolase activity"/>
    <property type="evidence" value="ECO:0007669"/>
    <property type="project" value="UniProtKB-KW"/>
</dbReference>
<sequence length="512" mass="59807">MRNFNLKEKLYEHFGYLQFRQGQEEIIQQVLEGRDVLGILPTGVGKSLCFQLPSKLLSGSTVVVSPLISLMIDQVKQMKSAGFKSVVSLNSFMDHREKRVVLEHLDQYSLIYLSPEMLQNELVMYQLIKLHIDLFVIDEAHCISQWGHEFRTDYLKLSRSIEQVGNPPVLALSATATPEVQTDIKQQLVRPEMLSVVYPMDKVNMSFAVEETSSHEEKLERITQVLSHKKAPTMIYFSSRMWAERVSEELKTKVDQRIAFYHGGMEQMDRLLVQQQFMNDQLDVICCTSAFGMGVDKSNIRRVIHYHFPTELESFIQEIGRAGRDGKPCASLMLYTPGDYHLPQMFIQNELVKPEDVEGVLHSVYDIVYKQETELNDEEMSEELKLSETQWNFIKYQLEQEKLINHGPVIRDKHKWGQTTEKIQWILENRWKYKSRKLQEMVSWLHHPDCKRKKLYTPFQPDTRTPEVACCSNCGFRMEDMELDIEPYSATFTDWKSRLEKIFHQGAYHATD</sequence>
<evidence type="ECO:0000259" key="6">
    <source>
        <dbReference type="PROSITE" id="PS51194"/>
    </source>
</evidence>
<evidence type="ECO:0000256" key="3">
    <source>
        <dbReference type="ARBA" id="ARBA00022806"/>
    </source>
</evidence>
<dbReference type="Pfam" id="PF00270">
    <property type="entry name" value="DEAD"/>
    <property type="match status" value="1"/>
</dbReference>
<evidence type="ECO:0000313" key="7">
    <source>
        <dbReference type="EMBL" id="WFT73131.1"/>
    </source>
</evidence>
<reference evidence="7 8" key="1">
    <citation type="submission" date="2023-04" db="EMBL/GenBank/DDBJ databases">
        <title>Genome sequence of Halobacillus naozhouensis KACC 21980.</title>
        <authorList>
            <person name="Kim S."/>
            <person name="Heo J."/>
            <person name="Kwon S.-W."/>
        </authorList>
    </citation>
    <scope>NUCLEOTIDE SEQUENCE [LARGE SCALE GENOMIC DNA]</scope>
    <source>
        <strain evidence="7 8">KCTC 13234</strain>
    </source>
</reference>
<feature type="domain" description="Helicase C-terminal" evidence="6">
    <location>
        <begin position="218"/>
        <end position="376"/>
    </location>
</feature>
<feature type="domain" description="Helicase ATP-binding" evidence="5">
    <location>
        <begin position="27"/>
        <end position="194"/>
    </location>
</feature>
<dbReference type="Proteomes" id="UP001221597">
    <property type="component" value="Chromosome"/>
</dbReference>
<evidence type="ECO:0000256" key="4">
    <source>
        <dbReference type="ARBA" id="ARBA00022840"/>
    </source>
</evidence>
<keyword evidence="1" id="KW-0547">Nucleotide-binding</keyword>